<reference evidence="2 3" key="1">
    <citation type="journal article" date="2019" name="Nat. Ecol. Evol.">
        <title>Megaphylogeny resolves global patterns of mushroom evolution.</title>
        <authorList>
            <person name="Varga T."/>
            <person name="Krizsan K."/>
            <person name="Foldi C."/>
            <person name="Dima B."/>
            <person name="Sanchez-Garcia M."/>
            <person name="Sanchez-Ramirez S."/>
            <person name="Szollosi G.J."/>
            <person name="Szarkandi J.G."/>
            <person name="Papp V."/>
            <person name="Albert L."/>
            <person name="Andreopoulos W."/>
            <person name="Angelini C."/>
            <person name="Antonin V."/>
            <person name="Barry K.W."/>
            <person name="Bougher N.L."/>
            <person name="Buchanan P."/>
            <person name="Buyck B."/>
            <person name="Bense V."/>
            <person name="Catcheside P."/>
            <person name="Chovatia M."/>
            <person name="Cooper J."/>
            <person name="Damon W."/>
            <person name="Desjardin D."/>
            <person name="Finy P."/>
            <person name="Geml J."/>
            <person name="Haridas S."/>
            <person name="Hughes K."/>
            <person name="Justo A."/>
            <person name="Karasinski D."/>
            <person name="Kautmanova I."/>
            <person name="Kiss B."/>
            <person name="Kocsube S."/>
            <person name="Kotiranta H."/>
            <person name="LaButti K.M."/>
            <person name="Lechner B.E."/>
            <person name="Liimatainen K."/>
            <person name="Lipzen A."/>
            <person name="Lukacs Z."/>
            <person name="Mihaltcheva S."/>
            <person name="Morgado L.N."/>
            <person name="Niskanen T."/>
            <person name="Noordeloos M.E."/>
            <person name="Ohm R.A."/>
            <person name="Ortiz-Santana B."/>
            <person name="Ovrebo C."/>
            <person name="Racz N."/>
            <person name="Riley R."/>
            <person name="Savchenko A."/>
            <person name="Shiryaev A."/>
            <person name="Soop K."/>
            <person name="Spirin V."/>
            <person name="Szebenyi C."/>
            <person name="Tomsovsky M."/>
            <person name="Tulloss R.E."/>
            <person name="Uehling J."/>
            <person name="Grigoriev I.V."/>
            <person name="Vagvolgyi C."/>
            <person name="Papp T."/>
            <person name="Martin F.M."/>
            <person name="Miettinen O."/>
            <person name="Hibbett D.S."/>
            <person name="Nagy L.G."/>
        </authorList>
    </citation>
    <scope>NUCLEOTIDE SEQUENCE [LARGE SCALE GENOMIC DNA]</scope>
    <source>
        <strain evidence="2 3">FP101781</strain>
    </source>
</reference>
<gene>
    <name evidence="2" type="ORF">FA13DRAFT_1260160</name>
</gene>
<dbReference type="AlphaFoldDB" id="A0A4Y7ST52"/>
<keyword evidence="3" id="KW-1185">Reference proteome</keyword>
<proteinExistence type="predicted"/>
<evidence type="ECO:0000256" key="1">
    <source>
        <dbReference type="SAM" id="MobiDB-lite"/>
    </source>
</evidence>
<protein>
    <submittedName>
        <fullName evidence="2">Uncharacterized protein</fullName>
    </submittedName>
</protein>
<evidence type="ECO:0000313" key="3">
    <source>
        <dbReference type="Proteomes" id="UP000298030"/>
    </source>
</evidence>
<comment type="caution">
    <text evidence="2">The sequence shown here is derived from an EMBL/GenBank/DDBJ whole genome shotgun (WGS) entry which is preliminary data.</text>
</comment>
<dbReference type="EMBL" id="QPFP01000060">
    <property type="protein sequence ID" value="TEB25053.1"/>
    <property type="molecule type" value="Genomic_DNA"/>
</dbReference>
<organism evidence="2 3">
    <name type="scientific">Coprinellus micaceus</name>
    <name type="common">Glistening ink-cap mushroom</name>
    <name type="synonym">Coprinus micaceus</name>
    <dbReference type="NCBI Taxonomy" id="71717"/>
    <lineage>
        <taxon>Eukaryota</taxon>
        <taxon>Fungi</taxon>
        <taxon>Dikarya</taxon>
        <taxon>Basidiomycota</taxon>
        <taxon>Agaricomycotina</taxon>
        <taxon>Agaricomycetes</taxon>
        <taxon>Agaricomycetidae</taxon>
        <taxon>Agaricales</taxon>
        <taxon>Agaricineae</taxon>
        <taxon>Psathyrellaceae</taxon>
        <taxon>Coprinellus</taxon>
    </lineage>
</organism>
<sequence length="150" mass="16178">MAKNVHGNGQALTSLHKPAVSAETTGPLSADLPPFGTTHSAETPHPLRHLLTSIPFTESAMLRRWRRNQLPQGCGLFLTFCCLLLPSYRVPNSSVSLVCSLGLSQTPTQFVSCPFPASLGACLDCPEATCCSETREYQWNTKTTGRSAEA</sequence>
<accession>A0A4Y7ST52</accession>
<feature type="region of interest" description="Disordered" evidence="1">
    <location>
        <begin position="23"/>
        <end position="43"/>
    </location>
</feature>
<dbReference type="Proteomes" id="UP000298030">
    <property type="component" value="Unassembled WGS sequence"/>
</dbReference>
<evidence type="ECO:0000313" key="2">
    <source>
        <dbReference type="EMBL" id="TEB25053.1"/>
    </source>
</evidence>
<name>A0A4Y7ST52_COPMI</name>